<sequence length="603" mass="67804">MERGSLIGLLLDVSGSMKENAVGSVEEEGEWVRSLFQVIDDVIKHDVNENNRVFTIGFGGQSNDGTFDILKSVDKAQQQKETLEQGRGNVVRKVVTTFTEATPSEIRNAIESGIALIKDNFKLTTVNTKKAIESVQTAAKIIRGTVQGAELTDRRRKELLNLVKPFIYGGTPIESALTSAMKIFQDETRPDVKKVMIVISDGEWSDTSHFPKTFEELDVTIVCCFVSRSSNIRPRHLFDTAEINWESGAKKMFELSSDISSQLLPRTMILQNGWSFDIEKNKTKLFAHVNNPEHMREICRLGKKIACNQECLSELLVTVSLDMYINQSNTGVTAPYQVGGTCYAHASATAIHLTLKRIIGRDGGHPSFESIRDEIIRENGYDGANTFGVLKNVCPRYRLQCTEINGHHVFRAIVAKRIIVAKFRLTDREWDVFRAFYLKEPKRILSKKDLDIRQRSHGEQPKGHAVVVTSYTNDFLVLMNSWGVNWADNGFFRVESADVLGLECMDVYWTESDLLPSERNYFKLHGSEVAKTLVSKLRGLQMQTYKCPVCSLTSPINTFKGTLSRATCPQCHDEFKCSEAGNILAMNIYLTSIATSHEKDITD</sequence>
<dbReference type="InterPro" id="IPR038765">
    <property type="entry name" value="Papain-like_cys_pep_sf"/>
</dbReference>
<accession>A0A9D4F2I8</accession>
<reference evidence="1" key="1">
    <citation type="journal article" date="2019" name="bioRxiv">
        <title>The Genome of the Zebra Mussel, Dreissena polymorpha: A Resource for Invasive Species Research.</title>
        <authorList>
            <person name="McCartney M.A."/>
            <person name="Auch B."/>
            <person name="Kono T."/>
            <person name="Mallez S."/>
            <person name="Zhang Y."/>
            <person name="Obille A."/>
            <person name="Becker A."/>
            <person name="Abrahante J.E."/>
            <person name="Garbe J."/>
            <person name="Badalamenti J.P."/>
            <person name="Herman A."/>
            <person name="Mangelson H."/>
            <person name="Liachko I."/>
            <person name="Sullivan S."/>
            <person name="Sone E.D."/>
            <person name="Koren S."/>
            <person name="Silverstein K.A.T."/>
            <person name="Beckman K.B."/>
            <person name="Gohl D.M."/>
        </authorList>
    </citation>
    <scope>NUCLEOTIDE SEQUENCE</scope>
    <source>
        <strain evidence="1">Duluth1</strain>
        <tissue evidence="1">Whole animal</tissue>
    </source>
</reference>
<dbReference type="Gene3D" id="3.90.70.10">
    <property type="entry name" value="Cysteine proteinases"/>
    <property type="match status" value="1"/>
</dbReference>
<keyword evidence="2" id="KW-1185">Reference proteome</keyword>
<dbReference type="Gene3D" id="3.40.50.410">
    <property type="entry name" value="von Willebrand factor, type A domain"/>
    <property type="match status" value="1"/>
</dbReference>
<gene>
    <name evidence="1" type="ORF">DPMN_144679</name>
</gene>
<dbReference type="SUPFAM" id="SSF53300">
    <property type="entry name" value="vWA-like"/>
    <property type="match status" value="1"/>
</dbReference>
<dbReference type="OrthoDB" id="5986014at2759"/>
<name>A0A9D4F2I8_DREPO</name>
<organism evidence="1 2">
    <name type="scientific">Dreissena polymorpha</name>
    <name type="common">Zebra mussel</name>
    <name type="synonym">Mytilus polymorpha</name>
    <dbReference type="NCBI Taxonomy" id="45954"/>
    <lineage>
        <taxon>Eukaryota</taxon>
        <taxon>Metazoa</taxon>
        <taxon>Spiralia</taxon>
        <taxon>Lophotrochozoa</taxon>
        <taxon>Mollusca</taxon>
        <taxon>Bivalvia</taxon>
        <taxon>Autobranchia</taxon>
        <taxon>Heteroconchia</taxon>
        <taxon>Euheterodonta</taxon>
        <taxon>Imparidentia</taxon>
        <taxon>Neoheterodontei</taxon>
        <taxon>Myida</taxon>
        <taxon>Dreissenoidea</taxon>
        <taxon>Dreissenidae</taxon>
        <taxon>Dreissena</taxon>
    </lineage>
</organism>
<evidence type="ECO:0000313" key="1">
    <source>
        <dbReference type="EMBL" id="KAH3791199.1"/>
    </source>
</evidence>
<dbReference type="Proteomes" id="UP000828390">
    <property type="component" value="Unassembled WGS sequence"/>
</dbReference>
<dbReference type="EMBL" id="JAIWYP010000007">
    <property type="protein sequence ID" value="KAH3791199.1"/>
    <property type="molecule type" value="Genomic_DNA"/>
</dbReference>
<protein>
    <recommendedName>
        <fullName evidence="3">VWFA domain-containing protein</fullName>
    </recommendedName>
</protein>
<comment type="caution">
    <text evidence="1">The sequence shown here is derived from an EMBL/GenBank/DDBJ whole genome shotgun (WGS) entry which is preliminary data.</text>
</comment>
<proteinExistence type="predicted"/>
<reference evidence="1" key="2">
    <citation type="submission" date="2020-11" db="EMBL/GenBank/DDBJ databases">
        <authorList>
            <person name="McCartney M.A."/>
            <person name="Auch B."/>
            <person name="Kono T."/>
            <person name="Mallez S."/>
            <person name="Becker A."/>
            <person name="Gohl D.M."/>
            <person name="Silverstein K.A.T."/>
            <person name="Koren S."/>
            <person name="Bechman K.B."/>
            <person name="Herman A."/>
            <person name="Abrahante J.E."/>
            <person name="Garbe J."/>
        </authorList>
    </citation>
    <scope>NUCLEOTIDE SEQUENCE</scope>
    <source>
        <strain evidence="1">Duluth1</strain>
        <tissue evidence="1">Whole animal</tissue>
    </source>
</reference>
<evidence type="ECO:0008006" key="3">
    <source>
        <dbReference type="Google" id="ProtNLM"/>
    </source>
</evidence>
<dbReference type="SUPFAM" id="SSF54001">
    <property type="entry name" value="Cysteine proteinases"/>
    <property type="match status" value="1"/>
</dbReference>
<dbReference type="AlphaFoldDB" id="A0A9D4F2I8"/>
<dbReference type="CDD" id="cd00198">
    <property type="entry name" value="vWFA"/>
    <property type="match status" value="1"/>
</dbReference>
<dbReference type="InterPro" id="IPR036465">
    <property type="entry name" value="vWFA_dom_sf"/>
</dbReference>
<evidence type="ECO:0000313" key="2">
    <source>
        <dbReference type="Proteomes" id="UP000828390"/>
    </source>
</evidence>